<reference evidence="1" key="1">
    <citation type="submission" date="2020-08" db="EMBL/GenBank/DDBJ databases">
        <title>Multicomponent nature underlies the extraordinary mechanical properties of spider dragline silk.</title>
        <authorList>
            <person name="Kono N."/>
            <person name="Nakamura H."/>
            <person name="Mori M."/>
            <person name="Yoshida Y."/>
            <person name="Ohtoshi R."/>
            <person name="Malay A.D."/>
            <person name="Moran D.A.P."/>
            <person name="Tomita M."/>
            <person name="Numata K."/>
            <person name="Arakawa K."/>
        </authorList>
    </citation>
    <scope>NUCLEOTIDE SEQUENCE</scope>
</reference>
<name>A0A8X6SX42_TRICX</name>
<dbReference type="AlphaFoldDB" id="A0A8X6SX42"/>
<keyword evidence="2" id="KW-1185">Reference proteome</keyword>
<accession>A0A8X6SX42</accession>
<dbReference type="Proteomes" id="UP000887159">
    <property type="component" value="Unassembled WGS sequence"/>
</dbReference>
<dbReference type="EMBL" id="BMAU01021358">
    <property type="protein sequence ID" value="GFY21737.1"/>
    <property type="molecule type" value="Genomic_DNA"/>
</dbReference>
<sequence length="89" mass="9816">MSVSSFTPTPLGREDNVDVGQLPRAHALQGASLCGGNWASKLLAVIGITYLVQHTKKGYQLRGNVVGLRLNTNVQPHERRRLHDIPYKV</sequence>
<comment type="caution">
    <text evidence="1">The sequence shown here is derived from an EMBL/GenBank/DDBJ whole genome shotgun (WGS) entry which is preliminary data.</text>
</comment>
<protein>
    <submittedName>
        <fullName evidence="1">Uncharacterized protein</fullName>
    </submittedName>
</protein>
<evidence type="ECO:0000313" key="2">
    <source>
        <dbReference type="Proteomes" id="UP000887159"/>
    </source>
</evidence>
<evidence type="ECO:0000313" key="1">
    <source>
        <dbReference type="EMBL" id="GFY21737.1"/>
    </source>
</evidence>
<proteinExistence type="predicted"/>
<gene>
    <name evidence="1" type="ORF">TNCV_1168811</name>
</gene>
<organism evidence="1 2">
    <name type="scientific">Trichonephila clavipes</name>
    <name type="common">Golden silk orbweaver</name>
    <name type="synonym">Nephila clavipes</name>
    <dbReference type="NCBI Taxonomy" id="2585209"/>
    <lineage>
        <taxon>Eukaryota</taxon>
        <taxon>Metazoa</taxon>
        <taxon>Ecdysozoa</taxon>
        <taxon>Arthropoda</taxon>
        <taxon>Chelicerata</taxon>
        <taxon>Arachnida</taxon>
        <taxon>Araneae</taxon>
        <taxon>Araneomorphae</taxon>
        <taxon>Entelegynae</taxon>
        <taxon>Araneoidea</taxon>
        <taxon>Nephilidae</taxon>
        <taxon>Trichonephila</taxon>
    </lineage>
</organism>